<keyword evidence="5" id="KW-1185">Reference proteome</keyword>
<evidence type="ECO:0000259" key="3">
    <source>
        <dbReference type="PROSITE" id="PS50056"/>
    </source>
</evidence>
<sequence length="559" mass="60585">MATLVQSQIIPLPFPRDPLPAPFVVPPSPLDTSIAELAPLASQHHTSEYNRLKFGLQGCPIRYLPLSKHLPEFFLQLQQRQAQCAQEKSWWPSNKAPTPAASPIILGSRGALLQDTHLQKEIEAAMAEPLHNKPYNPASLSTEMINHTIKTSLTHPINISAIVPHELIPQLASHLLINPLSPLPPTVFEISPSFYLDRLLTPSFPHRQRAPNPTPPLQPRVLAAISGSLSGVVPPQKPEQRHSPILMPRSASIDILPSEKPSKMTHSNASSISLSLSLTITDTDTASSSGAHKQSSEPPPLSLNTPKTAHGTLDDGGAVGLPPLTACNQTPPLLIGNLFLSSCPGKKVRLQGPVKGRSGVCRDLDTDLRRMKDLGVGCIICCLDDSELEFLGAPWVEYEALARANGIDVLRVPTPEGLAPLSPTCLDADLTKVINTYTLHGVPVLVHCRGGVGRAGVIACCWLIRLGLCGWVEADGTASTWNFNEEKGSWSGSQIPHPPVTGSNACATGPRKDTIMFVEKVIAVVRRRRSLKAIETYEQVQFLVDFVEYLRARPHSEEA</sequence>
<comment type="caution">
    <text evidence="4">The sequence shown here is derived from an EMBL/GenBank/DDBJ whole genome shotgun (WGS) entry which is preliminary data.</text>
</comment>
<dbReference type="AlphaFoldDB" id="A0A8H5HMI7"/>
<feature type="region of interest" description="Disordered" evidence="2">
    <location>
        <begin position="229"/>
        <end position="250"/>
    </location>
</feature>
<organism evidence="4 5">
    <name type="scientific">Tricholomella constricta</name>
    <dbReference type="NCBI Taxonomy" id="117010"/>
    <lineage>
        <taxon>Eukaryota</taxon>
        <taxon>Fungi</taxon>
        <taxon>Dikarya</taxon>
        <taxon>Basidiomycota</taxon>
        <taxon>Agaricomycotina</taxon>
        <taxon>Agaricomycetes</taxon>
        <taxon>Agaricomycetidae</taxon>
        <taxon>Agaricales</taxon>
        <taxon>Tricholomatineae</taxon>
        <taxon>Lyophyllaceae</taxon>
        <taxon>Tricholomella</taxon>
    </lineage>
</organism>
<dbReference type="InterPro" id="IPR050561">
    <property type="entry name" value="PTP"/>
</dbReference>
<dbReference type="OrthoDB" id="266663at2759"/>
<feature type="domain" description="Tyrosine specific protein phosphatases" evidence="3">
    <location>
        <begin position="428"/>
        <end position="468"/>
    </location>
</feature>
<dbReference type="InterPro" id="IPR000387">
    <property type="entry name" value="Tyr_Pase_dom"/>
</dbReference>
<evidence type="ECO:0000313" key="5">
    <source>
        <dbReference type="Proteomes" id="UP000565441"/>
    </source>
</evidence>
<reference evidence="4 5" key="1">
    <citation type="journal article" date="2020" name="ISME J.">
        <title>Uncovering the hidden diversity of litter-decomposition mechanisms in mushroom-forming fungi.</title>
        <authorList>
            <person name="Floudas D."/>
            <person name="Bentzer J."/>
            <person name="Ahren D."/>
            <person name="Johansson T."/>
            <person name="Persson P."/>
            <person name="Tunlid A."/>
        </authorList>
    </citation>
    <scope>NUCLEOTIDE SEQUENCE [LARGE SCALE GENOMIC DNA]</scope>
    <source>
        <strain evidence="4 5">CBS 661.87</strain>
    </source>
</reference>
<evidence type="ECO:0000256" key="1">
    <source>
        <dbReference type="ARBA" id="ARBA00022801"/>
    </source>
</evidence>
<dbReference type="Gene3D" id="3.90.190.10">
    <property type="entry name" value="Protein tyrosine phosphatase superfamily"/>
    <property type="match status" value="1"/>
</dbReference>
<dbReference type="Pfam" id="PF22784">
    <property type="entry name" value="PTP-SAK"/>
    <property type="match status" value="1"/>
</dbReference>
<evidence type="ECO:0000313" key="4">
    <source>
        <dbReference type="EMBL" id="KAF5386052.1"/>
    </source>
</evidence>
<accession>A0A8H5HMI7</accession>
<evidence type="ECO:0000256" key="2">
    <source>
        <dbReference type="SAM" id="MobiDB-lite"/>
    </source>
</evidence>
<proteinExistence type="predicted"/>
<dbReference type="PANTHER" id="PTHR23339">
    <property type="entry name" value="TYROSINE SPECIFIC PROTEIN PHOSPHATASE AND DUAL SPECIFICITY PROTEIN PHOSPHATASE"/>
    <property type="match status" value="1"/>
</dbReference>
<keyword evidence="1" id="KW-0378">Hydrolase</keyword>
<dbReference type="PROSITE" id="PS50056">
    <property type="entry name" value="TYR_PHOSPHATASE_2"/>
    <property type="match status" value="1"/>
</dbReference>
<dbReference type="GO" id="GO:0016791">
    <property type="term" value="F:phosphatase activity"/>
    <property type="evidence" value="ECO:0007669"/>
    <property type="project" value="UniProtKB-ARBA"/>
</dbReference>
<dbReference type="InterPro" id="IPR057023">
    <property type="entry name" value="PTP-SAK"/>
</dbReference>
<name>A0A8H5HMI7_9AGAR</name>
<dbReference type="Proteomes" id="UP000565441">
    <property type="component" value="Unassembled WGS sequence"/>
</dbReference>
<dbReference type="SUPFAM" id="SSF52799">
    <property type="entry name" value="(Phosphotyrosine protein) phosphatases II"/>
    <property type="match status" value="1"/>
</dbReference>
<gene>
    <name evidence="4" type="ORF">D9615_002426</name>
</gene>
<protein>
    <recommendedName>
        <fullName evidence="3">Tyrosine specific protein phosphatases domain-containing protein</fullName>
    </recommendedName>
</protein>
<dbReference type="InterPro" id="IPR029021">
    <property type="entry name" value="Prot-tyrosine_phosphatase-like"/>
</dbReference>
<feature type="region of interest" description="Disordered" evidence="2">
    <location>
        <begin position="284"/>
        <end position="310"/>
    </location>
</feature>
<dbReference type="EMBL" id="JAACJP010000003">
    <property type="protein sequence ID" value="KAF5386052.1"/>
    <property type="molecule type" value="Genomic_DNA"/>
</dbReference>